<dbReference type="SUPFAM" id="SSF161098">
    <property type="entry name" value="MetI-like"/>
    <property type="match status" value="1"/>
</dbReference>
<evidence type="ECO:0000256" key="6">
    <source>
        <dbReference type="ARBA" id="ARBA00023136"/>
    </source>
</evidence>
<name>A0ABW2FCS2_9BACL</name>
<evidence type="ECO:0000256" key="5">
    <source>
        <dbReference type="ARBA" id="ARBA00022989"/>
    </source>
</evidence>
<feature type="transmembrane region" description="Helical" evidence="7">
    <location>
        <begin position="263"/>
        <end position="285"/>
    </location>
</feature>
<feature type="transmembrane region" description="Helical" evidence="7">
    <location>
        <begin position="205"/>
        <end position="225"/>
    </location>
</feature>
<reference evidence="10" key="1">
    <citation type="journal article" date="2019" name="Int. J. Syst. Evol. Microbiol.">
        <title>The Global Catalogue of Microorganisms (GCM) 10K type strain sequencing project: providing services to taxonomists for standard genome sequencing and annotation.</title>
        <authorList>
            <consortium name="The Broad Institute Genomics Platform"/>
            <consortium name="The Broad Institute Genome Sequencing Center for Infectious Disease"/>
            <person name="Wu L."/>
            <person name="Ma J."/>
        </authorList>
    </citation>
    <scope>NUCLEOTIDE SEQUENCE [LARGE SCALE GENOMIC DNA]</scope>
    <source>
        <strain evidence="10">KCTC 12907</strain>
    </source>
</reference>
<keyword evidence="6 7" id="KW-0472">Membrane</keyword>
<keyword evidence="4 7" id="KW-0812">Transmembrane</keyword>
<accession>A0ABW2FCS2</accession>
<keyword evidence="3" id="KW-1003">Cell membrane</keyword>
<sequence length="298" mass="32998">METASITGAVSFCAPEYERGGLPVRSDAYKSDKSYKFTLFKTAFLRSIRQFGIAAAFPLCILAAWQLLSQYGVISVLLFPPPLDIVEVGAKLIANGVLLPHLQISVTRCVLGFLLGGSLGIATGLLVGLFRQTEKTLNPTLQMLRMIPTLAITPLFVLWFGFEETAKILLIATSAFFPLYLNVFLGVRSLDNRLFEVSRVLEYSWLQRVFTVILPAASPHILMGLRLSLGVSWLSLIVAELIGPTSGIGYLMMDARLFSDTPIVFVGIIVFALVGKMTDSLVRWLERKTLKWRDNYQG</sequence>
<evidence type="ECO:0000256" key="1">
    <source>
        <dbReference type="ARBA" id="ARBA00004651"/>
    </source>
</evidence>
<dbReference type="InterPro" id="IPR035906">
    <property type="entry name" value="MetI-like_sf"/>
</dbReference>
<dbReference type="EMBL" id="JBHTAI010000009">
    <property type="protein sequence ID" value="MFC7150107.1"/>
    <property type="molecule type" value="Genomic_DNA"/>
</dbReference>
<comment type="caution">
    <text evidence="9">The sequence shown here is derived from an EMBL/GenBank/DDBJ whole genome shotgun (WGS) entry which is preliminary data.</text>
</comment>
<gene>
    <name evidence="9" type="ORF">ACFQMJ_16390</name>
</gene>
<evidence type="ECO:0000313" key="9">
    <source>
        <dbReference type="EMBL" id="MFC7150107.1"/>
    </source>
</evidence>
<comment type="similarity">
    <text evidence="7">Belongs to the binding-protein-dependent transport system permease family.</text>
</comment>
<keyword evidence="5 7" id="KW-1133">Transmembrane helix</keyword>
<dbReference type="InterPro" id="IPR000515">
    <property type="entry name" value="MetI-like"/>
</dbReference>
<keyword evidence="10" id="KW-1185">Reference proteome</keyword>
<comment type="subcellular location">
    <subcellularLocation>
        <location evidence="1 7">Cell membrane</location>
        <topology evidence="1 7">Multi-pass membrane protein</topology>
    </subcellularLocation>
</comment>
<feature type="transmembrane region" description="Helical" evidence="7">
    <location>
        <begin position="231"/>
        <end position="251"/>
    </location>
</feature>
<dbReference type="Gene3D" id="1.10.3720.10">
    <property type="entry name" value="MetI-like"/>
    <property type="match status" value="1"/>
</dbReference>
<proteinExistence type="inferred from homology"/>
<feature type="transmembrane region" description="Helical" evidence="7">
    <location>
        <begin position="143"/>
        <end position="162"/>
    </location>
</feature>
<feature type="domain" description="ABC transmembrane type-1" evidence="8">
    <location>
        <begin position="102"/>
        <end position="282"/>
    </location>
</feature>
<protein>
    <submittedName>
        <fullName evidence="9">ABC transporter permease</fullName>
    </submittedName>
</protein>
<dbReference type="PANTHER" id="PTHR30151:SF38">
    <property type="entry name" value="ALIPHATIC SULFONATES TRANSPORT PERMEASE PROTEIN SSUC-RELATED"/>
    <property type="match status" value="1"/>
</dbReference>
<dbReference type="Proteomes" id="UP001596378">
    <property type="component" value="Unassembled WGS sequence"/>
</dbReference>
<evidence type="ECO:0000256" key="3">
    <source>
        <dbReference type="ARBA" id="ARBA00022475"/>
    </source>
</evidence>
<dbReference type="CDD" id="cd06261">
    <property type="entry name" value="TM_PBP2"/>
    <property type="match status" value="1"/>
</dbReference>
<organism evidence="9 10">
    <name type="scientific">Cohnella cellulosilytica</name>
    <dbReference type="NCBI Taxonomy" id="986710"/>
    <lineage>
        <taxon>Bacteria</taxon>
        <taxon>Bacillati</taxon>
        <taxon>Bacillota</taxon>
        <taxon>Bacilli</taxon>
        <taxon>Bacillales</taxon>
        <taxon>Paenibacillaceae</taxon>
        <taxon>Cohnella</taxon>
    </lineage>
</organism>
<dbReference type="RefSeq" id="WP_378046121.1">
    <property type="nucleotide sequence ID" value="NZ_JBHMDN010000010.1"/>
</dbReference>
<feature type="transmembrane region" description="Helical" evidence="7">
    <location>
        <begin position="51"/>
        <end position="68"/>
    </location>
</feature>
<evidence type="ECO:0000259" key="8">
    <source>
        <dbReference type="PROSITE" id="PS50928"/>
    </source>
</evidence>
<keyword evidence="2 7" id="KW-0813">Transport</keyword>
<evidence type="ECO:0000256" key="2">
    <source>
        <dbReference type="ARBA" id="ARBA00022448"/>
    </source>
</evidence>
<feature type="transmembrane region" description="Helical" evidence="7">
    <location>
        <begin position="168"/>
        <end position="185"/>
    </location>
</feature>
<evidence type="ECO:0000256" key="7">
    <source>
        <dbReference type="RuleBase" id="RU363032"/>
    </source>
</evidence>
<dbReference type="Pfam" id="PF00528">
    <property type="entry name" value="BPD_transp_1"/>
    <property type="match status" value="1"/>
</dbReference>
<feature type="transmembrane region" description="Helical" evidence="7">
    <location>
        <begin position="110"/>
        <end position="131"/>
    </location>
</feature>
<dbReference type="PROSITE" id="PS50928">
    <property type="entry name" value="ABC_TM1"/>
    <property type="match status" value="1"/>
</dbReference>
<dbReference type="PANTHER" id="PTHR30151">
    <property type="entry name" value="ALKANE SULFONATE ABC TRANSPORTER-RELATED, MEMBRANE SUBUNIT"/>
    <property type="match status" value="1"/>
</dbReference>
<evidence type="ECO:0000313" key="10">
    <source>
        <dbReference type="Proteomes" id="UP001596378"/>
    </source>
</evidence>
<evidence type="ECO:0000256" key="4">
    <source>
        <dbReference type="ARBA" id="ARBA00022692"/>
    </source>
</evidence>